<evidence type="ECO:0000256" key="2">
    <source>
        <dbReference type="ARBA" id="ARBA00023136"/>
    </source>
</evidence>
<comment type="subcellular location">
    <subcellularLocation>
        <location evidence="1">Cell outer membrane</location>
    </subcellularLocation>
</comment>
<dbReference type="AlphaFoldDB" id="A0A1N6D8K8"/>
<evidence type="ECO:0000313" key="6">
    <source>
        <dbReference type="EMBL" id="SIN67004.1"/>
    </source>
</evidence>
<name>A0A1N6D8K8_9BACT</name>
<keyword evidence="7" id="KW-1185">Reference proteome</keyword>
<dbReference type="Proteomes" id="UP000185003">
    <property type="component" value="Unassembled WGS sequence"/>
</dbReference>
<dbReference type="EMBL" id="FSRA01000001">
    <property type="protein sequence ID" value="SIN67004.1"/>
    <property type="molecule type" value="Genomic_DNA"/>
</dbReference>
<keyword evidence="4" id="KW-0732">Signal</keyword>
<dbReference type="InterPro" id="IPR041700">
    <property type="entry name" value="OMP_b-brl_3"/>
</dbReference>
<evidence type="ECO:0000256" key="3">
    <source>
        <dbReference type="ARBA" id="ARBA00023237"/>
    </source>
</evidence>
<feature type="signal peptide" evidence="4">
    <location>
        <begin position="1"/>
        <end position="22"/>
    </location>
</feature>
<dbReference type="InterPro" id="IPR036942">
    <property type="entry name" value="Beta-barrel_TonB_sf"/>
</dbReference>
<organism evidence="6 7">
    <name type="scientific">Chitinophaga niabensis</name>
    <dbReference type="NCBI Taxonomy" id="536979"/>
    <lineage>
        <taxon>Bacteria</taxon>
        <taxon>Pseudomonadati</taxon>
        <taxon>Bacteroidota</taxon>
        <taxon>Chitinophagia</taxon>
        <taxon>Chitinophagales</taxon>
        <taxon>Chitinophagaceae</taxon>
        <taxon>Chitinophaga</taxon>
    </lineage>
</organism>
<keyword evidence="6" id="KW-0675">Receptor</keyword>
<dbReference type="OrthoDB" id="905812at2"/>
<accession>A0A1N6D8K8</accession>
<dbReference type="RefSeq" id="WP_159442198.1">
    <property type="nucleotide sequence ID" value="NZ_FSRA01000001.1"/>
</dbReference>
<reference evidence="6 7" key="1">
    <citation type="submission" date="2016-11" db="EMBL/GenBank/DDBJ databases">
        <authorList>
            <person name="Jaros S."/>
            <person name="Januszkiewicz K."/>
            <person name="Wedrychowicz H."/>
        </authorList>
    </citation>
    <scope>NUCLEOTIDE SEQUENCE [LARGE SCALE GENOMIC DNA]</scope>
    <source>
        <strain evidence="6 7">DSM 24787</strain>
    </source>
</reference>
<dbReference type="GO" id="GO:0009279">
    <property type="term" value="C:cell outer membrane"/>
    <property type="evidence" value="ECO:0007669"/>
    <property type="project" value="UniProtKB-SubCell"/>
</dbReference>
<evidence type="ECO:0000256" key="4">
    <source>
        <dbReference type="SAM" id="SignalP"/>
    </source>
</evidence>
<dbReference type="Pfam" id="PF14905">
    <property type="entry name" value="OMP_b-brl_3"/>
    <property type="match status" value="1"/>
</dbReference>
<evidence type="ECO:0000313" key="7">
    <source>
        <dbReference type="Proteomes" id="UP000185003"/>
    </source>
</evidence>
<keyword evidence="3" id="KW-0998">Cell outer membrane</keyword>
<dbReference type="Gene3D" id="2.40.170.20">
    <property type="entry name" value="TonB-dependent receptor, beta-barrel domain"/>
    <property type="match status" value="1"/>
</dbReference>
<evidence type="ECO:0000259" key="5">
    <source>
        <dbReference type="Pfam" id="PF14905"/>
    </source>
</evidence>
<keyword evidence="2" id="KW-0472">Membrane</keyword>
<dbReference type="SUPFAM" id="SSF56935">
    <property type="entry name" value="Porins"/>
    <property type="match status" value="1"/>
</dbReference>
<proteinExistence type="predicted"/>
<gene>
    <name evidence="6" type="ORF">SAMN04488055_0442</name>
</gene>
<evidence type="ECO:0000256" key="1">
    <source>
        <dbReference type="ARBA" id="ARBA00004442"/>
    </source>
</evidence>
<sequence>MKANMTTLLSATILTLSGLAQAQEKKDTVKQLKEVNITSTAPTITMQGGTMVVNVAKTTTAAGSTAWEVLQKAPGVVVDNTDNLLLNGKSVTVYIDGRPSRLSGEDLKNLLNSTPGGNIDKLELMSNPSTKYDAQGAAIINIKMIKSKDLGTNGTATISGGFGRYARTTEGFTLNSRSKAVNIYGGYDFLHTDQFTKTRSERRFKDGYKLEDNDYNKENRNTHNVRAGADFDLSKSTSAGVLLKGAFSNRGRNGENKTGLPDSTFLQYAGGDQSIVNPSVNVYFKTGSEKKKNEFTFNADYFSYNKDWNDLFTGQYYNASQQLIGGQTNIRNNADSRINVYSASADYVQPLKFARLEAGIKTTFTETDNDMTWENKLGDNWQNDAGKTNHFIYKENINAAYIGLNKTIKKYTFNAVLRGEHTHATGNSLTIDQHFSRDYFQLFPSASISYMKDAKNQFSLSYRRSINRFGFEIVNPFITYKNAYTYQKGNPDIKPVINQSIEATWAHNYSIFTTLAYSRSTDNLSVVFRQDPQTKILVMSYDNQAAFNVVYANLVISKPLTKKIRTTWTLMGLYLNINTNLDGVQYQKENITTILNTQNVFTLPAGFTAELNGSFQSPFAMGYASLRSMGFVDLGLRKNIMKGNGSLKLALNDVFNTKQYRFDVKYAAIDNSSRQEMDTRVVNLTFNYKFGNKNVKQTKTRKNTIEAEAGRTNTTTF</sequence>
<protein>
    <submittedName>
        <fullName evidence="6">Outer membrane receptor proteins, mostly Fe transport</fullName>
    </submittedName>
</protein>
<feature type="chain" id="PRO_5012636237" evidence="4">
    <location>
        <begin position="23"/>
        <end position="717"/>
    </location>
</feature>
<dbReference type="STRING" id="536979.SAMN04488055_0442"/>
<feature type="domain" description="Outer membrane protein beta-barrel" evidence="5">
    <location>
        <begin position="289"/>
        <end position="688"/>
    </location>
</feature>